<dbReference type="OrthoDB" id="429813at2759"/>
<sequence>MAPCLRSDKEGLVSRSSSSYIINHPKSQGINIKYIFTNLGASLVNAAAKQFKGTKGTKGLLFDVLDVEKLLKPQSQGVFHYIITTDWIHATRNLVSLWHARQMLPDDGALALVEIT</sequence>
<reference evidence="2" key="1">
    <citation type="journal article" date="2008" name="PLoS Genet.">
        <title>Genomic islands in the pathogenic filamentous fungus Aspergillus fumigatus.</title>
        <authorList>
            <person name="Fedorova N.D."/>
            <person name="Khaldi N."/>
            <person name="Joardar V.S."/>
            <person name="Maiti R."/>
            <person name="Amedeo P."/>
            <person name="Anderson M.J."/>
            <person name="Crabtree J."/>
            <person name="Silva J.C."/>
            <person name="Badger J.H."/>
            <person name="Albarraq A."/>
            <person name="Angiuoli S."/>
            <person name="Bussey H."/>
            <person name="Bowyer P."/>
            <person name="Cotty P.J."/>
            <person name="Dyer P.S."/>
            <person name="Egan A."/>
            <person name="Galens K."/>
            <person name="Fraser-Liggett C.M."/>
            <person name="Haas B.J."/>
            <person name="Inman J.M."/>
            <person name="Kent R."/>
            <person name="Lemieux S."/>
            <person name="Malavazi I."/>
            <person name="Orvis J."/>
            <person name="Roemer T."/>
            <person name="Ronning C.M."/>
            <person name="Sundaram J.P."/>
            <person name="Sutton G."/>
            <person name="Turner G."/>
            <person name="Venter J.C."/>
            <person name="White O.R."/>
            <person name="Whitty B.R."/>
            <person name="Youngman P."/>
            <person name="Wolfe K.H."/>
            <person name="Goldman G.H."/>
            <person name="Wortman J.R."/>
            <person name="Jiang B."/>
            <person name="Denning D.W."/>
            <person name="Nierman W.C."/>
        </authorList>
    </citation>
    <scope>NUCLEOTIDE SEQUENCE [LARGE SCALE GENOMIC DNA]</scope>
    <source>
        <strain evidence="2">ATCC 1020 / DSM 3700 / CBS 544.65 / FGSC A1164 / JCM 1740 / NRRL 181 / WB 181</strain>
    </source>
</reference>
<dbReference type="InterPro" id="IPR029063">
    <property type="entry name" value="SAM-dependent_MTases_sf"/>
</dbReference>
<accession>A1D8V7</accession>
<evidence type="ECO:0000313" key="2">
    <source>
        <dbReference type="Proteomes" id="UP000006702"/>
    </source>
</evidence>
<dbReference type="RefSeq" id="XP_001262715.1">
    <property type="nucleotide sequence ID" value="XM_001262714.1"/>
</dbReference>
<keyword evidence="2" id="KW-1185">Reference proteome</keyword>
<dbReference type="VEuPathDB" id="FungiDB:NFIA_113480"/>
<evidence type="ECO:0000313" key="1">
    <source>
        <dbReference type="EMBL" id="EAW20818.1"/>
    </source>
</evidence>
<dbReference type="KEGG" id="nfi:NFIA_113480"/>
<dbReference type="AlphaFoldDB" id="A1D8V7"/>
<dbReference type="Gene3D" id="3.40.50.150">
    <property type="entry name" value="Vaccinia Virus protein VP39"/>
    <property type="match status" value="1"/>
</dbReference>
<protein>
    <submittedName>
        <fullName evidence="1">Uncharacterized protein</fullName>
    </submittedName>
</protein>
<dbReference type="EMBL" id="DS027692">
    <property type="protein sequence ID" value="EAW20818.1"/>
    <property type="molecule type" value="Genomic_DNA"/>
</dbReference>
<dbReference type="HOGENOM" id="CLU_2097479_0_0_1"/>
<organism evidence="1 2">
    <name type="scientific">Neosartorya fischeri (strain ATCC 1020 / DSM 3700 / CBS 544.65 / FGSC A1164 / JCM 1740 / NRRL 181 / WB 181)</name>
    <name type="common">Aspergillus fischerianus</name>
    <dbReference type="NCBI Taxonomy" id="331117"/>
    <lineage>
        <taxon>Eukaryota</taxon>
        <taxon>Fungi</taxon>
        <taxon>Dikarya</taxon>
        <taxon>Ascomycota</taxon>
        <taxon>Pezizomycotina</taxon>
        <taxon>Eurotiomycetes</taxon>
        <taxon>Eurotiomycetidae</taxon>
        <taxon>Eurotiales</taxon>
        <taxon>Aspergillaceae</taxon>
        <taxon>Aspergillus</taxon>
        <taxon>Aspergillus subgen. Fumigati</taxon>
    </lineage>
</organism>
<proteinExistence type="predicted"/>
<gene>
    <name evidence="1" type="ORF">NFIA_113480</name>
</gene>
<dbReference type="GeneID" id="4589220"/>
<dbReference type="Proteomes" id="UP000006702">
    <property type="component" value="Unassembled WGS sequence"/>
</dbReference>
<name>A1D8V7_NEOFI</name>